<dbReference type="OrthoDB" id="9793589at2"/>
<protein>
    <submittedName>
        <fullName evidence="7">Sodium:proton antiporter</fullName>
    </submittedName>
</protein>
<feature type="transmembrane region" description="Helical" evidence="5">
    <location>
        <begin position="357"/>
        <end position="381"/>
    </location>
</feature>
<dbReference type="GO" id="GO:0016020">
    <property type="term" value="C:membrane"/>
    <property type="evidence" value="ECO:0007669"/>
    <property type="project" value="UniProtKB-SubCell"/>
</dbReference>
<dbReference type="Pfam" id="PF00999">
    <property type="entry name" value="Na_H_Exchanger"/>
    <property type="match status" value="1"/>
</dbReference>
<evidence type="ECO:0000313" key="8">
    <source>
        <dbReference type="Proteomes" id="UP000246278"/>
    </source>
</evidence>
<keyword evidence="8" id="KW-1185">Reference proteome</keyword>
<feature type="transmembrane region" description="Helical" evidence="5">
    <location>
        <begin position="328"/>
        <end position="351"/>
    </location>
</feature>
<evidence type="ECO:0000256" key="2">
    <source>
        <dbReference type="ARBA" id="ARBA00022692"/>
    </source>
</evidence>
<feature type="transmembrane region" description="Helical" evidence="5">
    <location>
        <begin position="223"/>
        <end position="253"/>
    </location>
</feature>
<dbReference type="RefSeq" id="WP_110023600.1">
    <property type="nucleotide sequence ID" value="NZ_PDNZ01000005.1"/>
</dbReference>
<feature type="transmembrane region" description="Helical" evidence="5">
    <location>
        <begin position="150"/>
        <end position="172"/>
    </location>
</feature>
<feature type="transmembrane region" description="Helical" evidence="5">
    <location>
        <begin position="60"/>
        <end position="77"/>
    </location>
</feature>
<evidence type="ECO:0000256" key="1">
    <source>
        <dbReference type="ARBA" id="ARBA00004141"/>
    </source>
</evidence>
<dbReference type="EMBL" id="PDNZ01000005">
    <property type="protein sequence ID" value="PWW81907.1"/>
    <property type="molecule type" value="Genomic_DNA"/>
</dbReference>
<dbReference type="InterPro" id="IPR006153">
    <property type="entry name" value="Cation/H_exchanger_TM"/>
</dbReference>
<feature type="transmembrane region" description="Helical" evidence="5">
    <location>
        <begin position="273"/>
        <end position="302"/>
    </location>
</feature>
<evidence type="ECO:0000256" key="3">
    <source>
        <dbReference type="ARBA" id="ARBA00022989"/>
    </source>
</evidence>
<feature type="transmembrane region" description="Helical" evidence="5">
    <location>
        <begin position="6"/>
        <end position="23"/>
    </location>
</feature>
<keyword evidence="3 5" id="KW-1133">Transmembrane helix</keyword>
<dbReference type="InterPro" id="IPR038770">
    <property type="entry name" value="Na+/solute_symporter_sf"/>
</dbReference>
<dbReference type="PANTHER" id="PTHR43021:SF2">
    <property type="entry name" value="CATION_H+ EXCHANGER DOMAIN-CONTAINING PROTEIN"/>
    <property type="match status" value="1"/>
</dbReference>
<evidence type="ECO:0000313" key="7">
    <source>
        <dbReference type="EMBL" id="PWW81907.1"/>
    </source>
</evidence>
<sequence length="386" mass="40406">MNPAEFLLTLGAILLAGLAIDLLGKKTFLPRVTLLLIFGMIIGREMLDVIPDFLTERFELISNMALLMIGFLLGGKLTKDTLKKSGKTIVIVSIFAAVVTTLIVTAGLLVAGTALAIAIIIGCIASATAPAATADTVLSSGKETPFTRVLISIVALDDAWALILFSTGIAIVSAITTGNSAEMPLIIAAKDIGGAILLGLLLGFPASLLTGRIKPGQPMLTEALGLVFLCGGLALHFGVSFLIASMVMGAVIANFASHHEYPFDAIEGIEWPFIVVFFILAGASLEFNSLQHIGLIGSIYIVTRIAGKIIGSALGGFLAKADAKEKKWLGIALLPQAGAAMGMALAAANHFPEYRQTILSITISTTVFFELIGPLFTRIAVRKASD</sequence>
<proteinExistence type="predicted"/>
<feature type="transmembrane region" description="Helical" evidence="5">
    <location>
        <begin position="35"/>
        <end position="54"/>
    </location>
</feature>
<dbReference type="GO" id="GO:1902600">
    <property type="term" value="P:proton transmembrane transport"/>
    <property type="evidence" value="ECO:0007669"/>
    <property type="project" value="InterPro"/>
</dbReference>
<dbReference type="PANTHER" id="PTHR43021">
    <property type="entry name" value="NA(+)/H(+) ANTIPORTER-RELATED"/>
    <property type="match status" value="1"/>
</dbReference>
<keyword evidence="2 5" id="KW-0812">Transmembrane</keyword>
<feature type="transmembrane region" description="Helical" evidence="5">
    <location>
        <begin position="89"/>
        <end position="109"/>
    </location>
</feature>
<dbReference type="Proteomes" id="UP000246278">
    <property type="component" value="Unassembled WGS sequence"/>
</dbReference>
<feature type="transmembrane region" description="Helical" evidence="5">
    <location>
        <begin position="115"/>
        <end position="138"/>
    </location>
</feature>
<comment type="subcellular location">
    <subcellularLocation>
        <location evidence="1">Membrane</location>
        <topology evidence="1">Multi-pass membrane protein</topology>
    </subcellularLocation>
</comment>
<reference evidence="8" key="1">
    <citation type="submission" date="2017-10" db="EMBL/GenBank/DDBJ databases">
        <authorList>
            <person name="Gaisin V.A."/>
            <person name="Rysina M.S."/>
            <person name="Grouzdev D.S."/>
        </authorList>
    </citation>
    <scope>NUCLEOTIDE SEQUENCE [LARGE SCALE GENOMIC DNA]</scope>
    <source>
        <strain evidence="8">V1</strain>
    </source>
</reference>
<evidence type="ECO:0000259" key="6">
    <source>
        <dbReference type="Pfam" id="PF00999"/>
    </source>
</evidence>
<feature type="domain" description="Cation/H+ exchanger transmembrane" evidence="6">
    <location>
        <begin position="13"/>
        <end position="379"/>
    </location>
</feature>
<accession>A0A317T7Y0</accession>
<dbReference type="Gene3D" id="1.20.1530.20">
    <property type="match status" value="1"/>
</dbReference>
<feature type="transmembrane region" description="Helical" evidence="5">
    <location>
        <begin position="192"/>
        <end position="211"/>
    </location>
</feature>
<evidence type="ECO:0000256" key="5">
    <source>
        <dbReference type="SAM" id="Phobius"/>
    </source>
</evidence>
<name>A0A317T7Y0_9CHLB</name>
<dbReference type="AlphaFoldDB" id="A0A317T7Y0"/>
<organism evidence="7 8">
    <name type="scientific">Prosthecochloris marina</name>
    <dbReference type="NCBI Taxonomy" id="2017681"/>
    <lineage>
        <taxon>Bacteria</taxon>
        <taxon>Pseudomonadati</taxon>
        <taxon>Chlorobiota</taxon>
        <taxon>Chlorobiia</taxon>
        <taxon>Chlorobiales</taxon>
        <taxon>Chlorobiaceae</taxon>
        <taxon>Prosthecochloris</taxon>
    </lineage>
</organism>
<keyword evidence="4 5" id="KW-0472">Membrane</keyword>
<dbReference type="GO" id="GO:0015297">
    <property type="term" value="F:antiporter activity"/>
    <property type="evidence" value="ECO:0007669"/>
    <property type="project" value="InterPro"/>
</dbReference>
<evidence type="ECO:0000256" key="4">
    <source>
        <dbReference type="ARBA" id="ARBA00023136"/>
    </source>
</evidence>
<comment type="caution">
    <text evidence="7">The sequence shown here is derived from an EMBL/GenBank/DDBJ whole genome shotgun (WGS) entry which is preliminary data.</text>
</comment>
<gene>
    <name evidence="7" type="ORF">CR164_07795</name>
</gene>